<name>A0A1J4N7U9_9ACTN</name>
<dbReference type="Proteomes" id="UP000033772">
    <property type="component" value="Unassembled WGS sequence"/>
</dbReference>
<sequence length="111" mass="12092">MNEQPRRPRHLMDPDNPIRPVNDKSLTHVKQWVASVLVVFTVAHLVVGLVIGAVAIDPVYQSSRVGLCIIAGGFGLLGLAGGFLIHRRSPFTPWLLLGLLPSAVGLWLVLR</sequence>
<feature type="transmembrane region" description="Helical" evidence="1">
    <location>
        <begin position="65"/>
        <end position="85"/>
    </location>
</feature>
<protein>
    <submittedName>
        <fullName evidence="2">Uncharacterized protein</fullName>
    </submittedName>
</protein>
<organism evidence="2 3">
    <name type="scientific">Nocardioides luteus</name>
    <dbReference type="NCBI Taxonomy" id="1844"/>
    <lineage>
        <taxon>Bacteria</taxon>
        <taxon>Bacillati</taxon>
        <taxon>Actinomycetota</taxon>
        <taxon>Actinomycetes</taxon>
        <taxon>Propionibacteriales</taxon>
        <taxon>Nocardioidaceae</taxon>
        <taxon>Nocardioides</taxon>
    </lineage>
</organism>
<feature type="transmembrane region" description="Helical" evidence="1">
    <location>
        <begin position="91"/>
        <end position="110"/>
    </location>
</feature>
<gene>
    <name evidence="2" type="ORF">UG56_010830</name>
</gene>
<evidence type="ECO:0000313" key="2">
    <source>
        <dbReference type="EMBL" id="OIJ26728.1"/>
    </source>
</evidence>
<dbReference type="OrthoDB" id="3788664at2"/>
<proteinExistence type="predicted"/>
<dbReference type="AlphaFoldDB" id="A0A1J4N7U9"/>
<reference evidence="2" key="1">
    <citation type="submission" date="2016-10" db="EMBL/GenBank/DDBJ databases">
        <title>Draft Genome Sequence of Nocardioides luteus Strain BAFB, an Alkane-Degrading Bacterium Isolated from JP-7 Polluted Soil.</title>
        <authorList>
            <person name="Brown L."/>
            <person name="Ruiz O.N."/>
            <person name="Gunasekera T."/>
        </authorList>
    </citation>
    <scope>NUCLEOTIDE SEQUENCE [LARGE SCALE GENOMIC DNA]</scope>
    <source>
        <strain evidence="2">BAFB</strain>
    </source>
</reference>
<dbReference type="EMBL" id="JZDQ02000013">
    <property type="protein sequence ID" value="OIJ26728.1"/>
    <property type="molecule type" value="Genomic_DNA"/>
</dbReference>
<keyword evidence="1" id="KW-0472">Membrane</keyword>
<accession>A0A1J4N7U9</accession>
<feature type="transmembrane region" description="Helical" evidence="1">
    <location>
        <begin position="32"/>
        <end position="56"/>
    </location>
</feature>
<dbReference type="RefSeq" id="WP_045549576.1">
    <property type="nucleotide sequence ID" value="NZ_JZDQ02000013.1"/>
</dbReference>
<evidence type="ECO:0000256" key="1">
    <source>
        <dbReference type="SAM" id="Phobius"/>
    </source>
</evidence>
<keyword evidence="3" id="KW-1185">Reference proteome</keyword>
<keyword evidence="1" id="KW-0812">Transmembrane</keyword>
<evidence type="ECO:0000313" key="3">
    <source>
        <dbReference type="Proteomes" id="UP000033772"/>
    </source>
</evidence>
<comment type="caution">
    <text evidence="2">The sequence shown here is derived from an EMBL/GenBank/DDBJ whole genome shotgun (WGS) entry which is preliminary data.</text>
</comment>
<keyword evidence="1" id="KW-1133">Transmembrane helix</keyword>